<gene>
    <name evidence="2" type="primary">ND6</name>
</gene>
<protein>
    <submittedName>
        <fullName evidence="2">NADH dehydrogenase subunit 6</fullName>
    </submittedName>
</protein>
<dbReference type="AlphaFoldDB" id="A0A096X738"/>
<organism evidence="2">
    <name type="scientific">Liposcelis paeta</name>
    <dbReference type="NCBI Taxonomy" id="209927"/>
    <lineage>
        <taxon>Eukaryota</taxon>
        <taxon>Metazoa</taxon>
        <taxon>Ecdysozoa</taxon>
        <taxon>Arthropoda</taxon>
        <taxon>Hexapoda</taxon>
        <taxon>Insecta</taxon>
        <taxon>Pterygota</taxon>
        <taxon>Neoptera</taxon>
        <taxon>Paraneoptera</taxon>
        <taxon>Psocodea</taxon>
        <taxon>Troctomorpha</taxon>
        <taxon>Liposcelidetae</taxon>
        <taxon>Liposcelididae</taxon>
        <taxon>Liposcelis</taxon>
    </lineage>
</organism>
<keyword evidence="1" id="KW-0472">Membrane</keyword>
<geneLocation type="mitochondrion" evidence="2"/>
<evidence type="ECO:0000256" key="1">
    <source>
        <dbReference type="SAM" id="Phobius"/>
    </source>
</evidence>
<proteinExistence type="predicted"/>
<keyword evidence="2" id="KW-0496">Mitochondrion</keyword>
<feature type="transmembrane region" description="Helical" evidence="1">
    <location>
        <begin position="12"/>
        <end position="42"/>
    </location>
</feature>
<accession>A0A096X738</accession>
<feature type="transmembrane region" description="Helical" evidence="1">
    <location>
        <begin position="48"/>
        <end position="69"/>
    </location>
</feature>
<evidence type="ECO:0000313" key="2">
    <source>
        <dbReference type="EMBL" id="AHA47084.1"/>
    </source>
</evidence>
<reference evidence="2" key="1">
    <citation type="journal article" date="2014" name="BMC Genomics">
        <title>Evolution of multipartite mitochondrial genomes in the booklice of the genus Liposcelis (Psocoptera).</title>
        <authorList>
            <person name="Chen S.C."/>
            <person name="Wei D.D."/>
            <person name="Shao R."/>
            <person name="Shi J.X."/>
            <person name="Dou W."/>
            <person name="Wang J.J."/>
        </authorList>
    </citation>
    <scope>NUCLEOTIDE SEQUENCE</scope>
</reference>
<feature type="transmembrane region" description="Helical" evidence="1">
    <location>
        <begin position="120"/>
        <end position="146"/>
    </location>
</feature>
<name>A0A096X738_9NEOP</name>
<keyword evidence="1" id="KW-1133">Transmembrane helix</keyword>
<dbReference type="EMBL" id="KF649225">
    <property type="protein sequence ID" value="AHA47084.1"/>
    <property type="molecule type" value="Genomic_DNA"/>
</dbReference>
<keyword evidence="1" id="KW-0812">Transmembrane</keyword>
<feature type="transmembrane region" description="Helical" evidence="1">
    <location>
        <begin position="81"/>
        <end position="100"/>
    </location>
</feature>
<sequence>MISILTWFMIFFSFLFVFELKIMLLLLYLFLMIVSISLMIFFTEMVSWFSFLVLIFLIGGLMISFMYMVSLSHNNSMHMKNFMLMLLVSMLFSFIMFSSLDLKNLVFYLVENKDMEKFWISYSFIYMVQVFFLFIYLTFVLIIVDLKLKFSKGNMKEII</sequence>